<dbReference type="Proteomes" id="UP000192247">
    <property type="component" value="Unassembled WGS sequence"/>
</dbReference>
<proteinExistence type="predicted"/>
<protein>
    <submittedName>
        <fullName evidence="1">Uncharacterized protein</fullName>
    </submittedName>
</protein>
<keyword evidence="2" id="KW-1185">Reference proteome</keyword>
<accession>A0A1V9XA08</accession>
<feature type="non-terminal residue" evidence="1">
    <location>
        <position position="53"/>
    </location>
</feature>
<organism evidence="1 2">
    <name type="scientific">Tropilaelaps mercedesae</name>
    <dbReference type="NCBI Taxonomy" id="418985"/>
    <lineage>
        <taxon>Eukaryota</taxon>
        <taxon>Metazoa</taxon>
        <taxon>Ecdysozoa</taxon>
        <taxon>Arthropoda</taxon>
        <taxon>Chelicerata</taxon>
        <taxon>Arachnida</taxon>
        <taxon>Acari</taxon>
        <taxon>Parasitiformes</taxon>
        <taxon>Mesostigmata</taxon>
        <taxon>Gamasina</taxon>
        <taxon>Dermanyssoidea</taxon>
        <taxon>Laelapidae</taxon>
        <taxon>Tropilaelaps</taxon>
    </lineage>
</organism>
<dbReference type="AlphaFoldDB" id="A0A1V9XA08"/>
<feature type="non-terminal residue" evidence="1">
    <location>
        <position position="1"/>
    </location>
</feature>
<sequence>DLAEGALVVDKEIVPLRTLSKQVHKVTTPNQVQSDQKYVQRQRLAVLHSSLPR</sequence>
<evidence type="ECO:0000313" key="2">
    <source>
        <dbReference type="Proteomes" id="UP000192247"/>
    </source>
</evidence>
<reference evidence="1 2" key="1">
    <citation type="journal article" date="2017" name="Gigascience">
        <title>Draft genome of the honey bee ectoparasitic mite, Tropilaelaps mercedesae, is shaped by the parasitic life history.</title>
        <authorList>
            <person name="Dong X."/>
            <person name="Armstrong S.D."/>
            <person name="Xia D."/>
            <person name="Makepeace B.L."/>
            <person name="Darby A.C."/>
            <person name="Kadowaki T."/>
        </authorList>
    </citation>
    <scope>NUCLEOTIDE SEQUENCE [LARGE SCALE GENOMIC DNA]</scope>
    <source>
        <strain evidence="1">Wuxi-XJTLU</strain>
    </source>
</reference>
<gene>
    <name evidence="1" type="ORF">BIW11_04173</name>
</gene>
<dbReference type="InParanoid" id="A0A1V9XA08"/>
<evidence type="ECO:0000313" key="1">
    <source>
        <dbReference type="EMBL" id="OQR70377.1"/>
    </source>
</evidence>
<comment type="caution">
    <text evidence="1">The sequence shown here is derived from an EMBL/GenBank/DDBJ whole genome shotgun (WGS) entry which is preliminary data.</text>
</comment>
<dbReference type="EMBL" id="MNPL01017727">
    <property type="protein sequence ID" value="OQR70377.1"/>
    <property type="molecule type" value="Genomic_DNA"/>
</dbReference>
<name>A0A1V9XA08_9ACAR</name>